<reference evidence="10 11" key="1">
    <citation type="submission" date="2016-12" db="EMBL/GenBank/DDBJ databases">
        <title>Complete genome sequence of Thauera chlorobenzoica, a Betaproteobacterium degrading haloaromatics anaerobically to CO2 and halides.</title>
        <authorList>
            <person name="Goris T."/>
            <person name="Mergelsberg M."/>
            <person name="Boll M."/>
        </authorList>
    </citation>
    <scope>NUCLEOTIDE SEQUENCE [LARGE SCALE GENOMIC DNA]</scope>
    <source>
        <strain evidence="10 11">3CB1</strain>
    </source>
</reference>
<dbReference type="InterPro" id="IPR003010">
    <property type="entry name" value="C-N_Hydrolase"/>
</dbReference>
<keyword evidence="6 9" id="KW-1133">Transmembrane helix</keyword>
<dbReference type="Pfam" id="PF00795">
    <property type="entry name" value="CN_hydrolase"/>
    <property type="match status" value="1"/>
</dbReference>
<evidence type="ECO:0000256" key="3">
    <source>
        <dbReference type="ARBA" id="ARBA00022475"/>
    </source>
</evidence>
<comment type="catalytic activity">
    <reaction evidence="9">
        <text>N-terminal S-1,2-diacyl-sn-glyceryl-L-cysteinyl-[lipoprotein] + a glycerophospholipid = N-acyl-S-1,2-diacyl-sn-glyceryl-L-cysteinyl-[lipoprotein] + a 2-acyl-sn-glycero-3-phospholipid + H(+)</text>
        <dbReference type="Rhea" id="RHEA:48228"/>
        <dbReference type="Rhea" id="RHEA-COMP:14681"/>
        <dbReference type="Rhea" id="RHEA-COMP:14684"/>
        <dbReference type="ChEBI" id="CHEBI:15378"/>
        <dbReference type="ChEBI" id="CHEBI:136912"/>
        <dbReference type="ChEBI" id="CHEBI:140656"/>
        <dbReference type="ChEBI" id="CHEBI:140657"/>
        <dbReference type="ChEBI" id="CHEBI:140660"/>
        <dbReference type="EC" id="2.3.1.269"/>
    </reaction>
</comment>
<evidence type="ECO:0000256" key="6">
    <source>
        <dbReference type="ARBA" id="ARBA00022989"/>
    </source>
</evidence>
<dbReference type="EMBL" id="CP018839">
    <property type="protein sequence ID" value="APR03467.1"/>
    <property type="molecule type" value="Genomic_DNA"/>
</dbReference>
<comment type="similarity">
    <text evidence="2 9">Belongs to the CN hydrolase family. Apolipoprotein N-acyltransferase subfamily.</text>
</comment>
<evidence type="ECO:0000256" key="4">
    <source>
        <dbReference type="ARBA" id="ARBA00022679"/>
    </source>
</evidence>
<dbReference type="Proteomes" id="UP000185739">
    <property type="component" value="Chromosome"/>
</dbReference>
<dbReference type="STRING" id="96773.Tchl_0603"/>
<feature type="transmembrane region" description="Helical" evidence="9">
    <location>
        <begin position="51"/>
        <end position="69"/>
    </location>
</feature>
<dbReference type="InterPro" id="IPR036526">
    <property type="entry name" value="C-N_Hydrolase_sf"/>
</dbReference>
<dbReference type="GO" id="GO:0042158">
    <property type="term" value="P:lipoprotein biosynthetic process"/>
    <property type="evidence" value="ECO:0007669"/>
    <property type="project" value="UniProtKB-UniRule"/>
</dbReference>
<feature type="transmembrane region" description="Helical" evidence="9">
    <location>
        <begin position="199"/>
        <end position="218"/>
    </location>
</feature>
<dbReference type="AlphaFoldDB" id="A0A1H5URI8"/>
<feature type="transmembrane region" description="Helical" evidence="9">
    <location>
        <begin position="28"/>
        <end position="44"/>
    </location>
</feature>
<evidence type="ECO:0000256" key="1">
    <source>
        <dbReference type="ARBA" id="ARBA00004651"/>
    </source>
</evidence>
<gene>
    <name evidence="9" type="primary">lnt</name>
    <name evidence="10" type="ORF">Tchl_0603</name>
</gene>
<sequence length="519" mass="54809">MRRPALVALLAGGGAVFAFAPFGLFPLALPSLAVLAALLGRAARPADGFRLGFAWGFGAFGAGVSWLYVALERYGGMPAPLAALAIALFCAYLALYPALAGAAFVRLRGRGERGAASGRAGTLGPAALFGALWLLAEWLRGVLFTGFPWLAIGYSQTPPSPLAGFLPLIGVHGVGGLLAFAAALLAFADWRRPARAWRAAAVLGALLLAGGGLLGRGWTVPAGAPVDVALVQTHFEQSMKWDPERFADVLRVNLELVRDAFAGAAPPALVVLPETTLPTLAEHLPEGYLALLERFAGEAGGQLVLGVFRRNEAGQIFNAAMSLGGGESQYYAKQHLVPFGEYSPPLFGWFYRLASIPMSDQTRGAPEQPPMRLDGQRVALNICYEDLFGAELIRALPAATLMLNLSNLAWYGDSLAQPQHLQIARVRALETGRPMLRATNTGMTAVVQPDGRVSAVLPGFERGVLRMTVQGHAGLTPYARWGDRPALGLALLMALGGALRLVRHRSRPLAGRGGLPPAP</sequence>
<dbReference type="GO" id="GO:0016410">
    <property type="term" value="F:N-acyltransferase activity"/>
    <property type="evidence" value="ECO:0007669"/>
    <property type="project" value="UniProtKB-UniRule"/>
</dbReference>
<comment type="pathway">
    <text evidence="9">Protein modification; lipoprotein biosynthesis (N-acyl transfer).</text>
</comment>
<dbReference type="Pfam" id="PF20154">
    <property type="entry name" value="LNT_N"/>
    <property type="match status" value="1"/>
</dbReference>
<evidence type="ECO:0000313" key="10">
    <source>
        <dbReference type="EMBL" id="APR03467.1"/>
    </source>
</evidence>
<dbReference type="OrthoDB" id="9804277at2"/>
<keyword evidence="11" id="KW-1185">Reference proteome</keyword>
<dbReference type="PROSITE" id="PS50263">
    <property type="entry name" value="CN_HYDROLASE"/>
    <property type="match status" value="1"/>
</dbReference>
<feature type="transmembrane region" description="Helical" evidence="9">
    <location>
        <begin position="81"/>
        <end position="105"/>
    </location>
</feature>
<dbReference type="InterPro" id="IPR045378">
    <property type="entry name" value="LNT_N"/>
</dbReference>
<dbReference type="UniPathway" id="UPA00666"/>
<keyword evidence="4 9" id="KW-0808">Transferase</keyword>
<dbReference type="CDD" id="cd07571">
    <property type="entry name" value="ALP_N-acyl_transferase"/>
    <property type="match status" value="1"/>
</dbReference>
<dbReference type="PANTHER" id="PTHR38686">
    <property type="entry name" value="APOLIPOPROTEIN N-ACYLTRANSFERASE"/>
    <property type="match status" value="1"/>
</dbReference>
<dbReference type="GO" id="GO:0005886">
    <property type="term" value="C:plasma membrane"/>
    <property type="evidence" value="ECO:0007669"/>
    <property type="project" value="UniProtKB-SubCell"/>
</dbReference>
<dbReference type="PANTHER" id="PTHR38686:SF1">
    <property type="entry name" value="APOLIPOPROTEIN N-ACYLTRANSFERASE"/>
    <property type="match status" value="1"/>
</dbReference>
<feature type="transmembrane region" description="Helical" evidence="9">
    <location>
        <begin position="126"/>
        <end position="152"/>
    </location>
</feature>
<feature type="transmembrane region" description="Helical" evidence="9">
    <location>
        <begin position="164"/>
        <end position="187"/>
    </location>
</feature>
<keyword evidence="7 9" id="KW-0472">Membrane</keyword>
<protein>
    <recommendedName>
        <fullName evidence="9">Apolipoprotein N-acyltransferase</fullName>
        <shortName evidence="9">ALP N-acyltransferase</shortName>
        <ecNumber evidence="9">2.3.1.269</ecNumber>
    </recommendedName>
</protein>
<dbReference type="InterPro" id="IPR004563">
    <property type="entry name" value="Apolipo_AcylTrfase"/>
</dbReference>
<dbReference type="RefSeq" id="WP_075147083.1">
    <property type="nucleotide sequence ID" value="NZ_CP018839.1"/>
</dbReference>
<dbReference type="KEGG" id="tcl:Tchl_0603"/>
<evidence type="ECO:0000256" key="5">
    <source>
        <dbReference type="ARBA" id="ARBA00022692"/>
    </source>
</evidence>
<dbReference type="EC" id="2.3.1.269" evidence="9"/>
<accession>A0A1H5URI8</accession>
<name>A0A1H5URI8_9RHOO</name>
<dbReference type="NCBIfam" id="TIGR00546">
    <property type="entry name" value="lnt"/>
    <property type="match status" value="1"/>
</dbReference>
<dbReference type="Gene3D" id="3.60.110.10">
    <property type="entry name" value="Carbon-nitrogen hydrolase"/>
    <property type="match status" value="1"/>
</dbReference>
<proteinExistence type="inferred from homology"/>
<evidence type="ECO:0000256" key="9">
    <source>
        <dbReference type="HAMAP-Rule" id="MF_01148"/>
    </source>
</evidence>
<comment type="function">
    <text evidence="9">Catalyzes the phospholipid dependent N-acylation of the N-terminal cysteine of apolipoprotein, the last step in lipoprotein maturation.</text>
</comment>
<keyword evidence="10" id="KW-0449">Lipoprotein</keyword>
<keyword evidence="3 9" id="KW-1003">Cell membrane</keyword>
<dbReference type="HAMAP" id="MF_01148">
    <property type="entry name" value="Lnt"/>
    <property type="match status" value="1"/>
</dbReference>
<organism evidence="10 11">
    <name type="scientific">Thauera chlorobenzoica</name>
    <dbReference type="NCBI Taxonomy" id="96773"/>
    <lineage>
        <taxon>Bacteria</taxon>
        <taxon>Pseudomonadati</taxon>
        <taxon>Pseudomonadota</taxon>
        <taxon>Betaproteobacteria</taxon>
        <taxon>Rhodocyclales</taxon>
        <taxon>Zoogloeaceae</taxon>
        <taxon>Thauera</taxon>
    </lineage>
</organism>
<evidence type="ECO:0000313" key="11">
    <source>
        <dbReference type="Proteomes" id="UP000185739"/>
    </source>
</evidence>
<evidence type="ECO:0000256" key="2">
    <source>
        <dbReference type="ARBA" id="ARBA00010065"/>
    </source>
</evidence>
<evidence type="ECO:0000256" key="8">
    <source>
        <dbReference type="ARBA" id="ARBA00023315"/>
    </source>
</evidence>
<dbReference type="SUPFAM" id="SSF56317">
    <property type="entry name" value="Carbon-nitrogen hydrolase"/>
    <property type="match status" value="1"/>
</dbReference>
<evidence type="ECO:0000256" key="7">
    <source>
        <dbReference type="ARBA" id="ARBA00023136"/>
    </source>
</evidence>
<comment type="subcellular location">
    <subcellularLocation>
        <location evidence="1 9">Cell membrane</location>
        <topology evidence="1 9">Multi-pass membrane protein</topology>
    </subcellularLocation>
</comment>
<keyword evidence="5 9" id="KW-0812">Transmembrane</keyword>
<keyword evidence="8 9" id="KW-0012">Acyltransferase</keyword>